<dbReference type="Proteomes" id="UP000307173">
    <property type="component" value="Unassembled WGS sequence"/>
</dbReference>
<accession>A0A4T0X209</accession>
<gene>
    <name evidence="2" type="ORF">CANINC_002335</name>
</gene>
<dbReference type="GO" id="GO:0046512">
    <property type="term" value="P:sphingosine biosynthetic process"/>
    <property type="evidence" value="ECO:0007669"/>
    <property type="project" value="TreeGrafter"/>
</dbReference>
<dbReference type="InterPro" id="IPR050187">
    <property type="entry name" value="Lipid_Phosphate_FormReg"/>
</dbReference>
<dbReference type="Gene3D" id="2.60.200.40">
    <property type="match status" value="1"/>
</dbReference>
<protein>
    <recommendedName>
        <fullName evidence="4">DAGKc domain-containing protein</fullName>
    </recommendedName>
</protein>
<evidence type="ECO:0000313" key="3">
    <source>
        <dbReference type="Proteomes" id="UP000307173"/>
    </source>
</evidence>
<keyword evidence="1" id="KW-0812">Transmembrane</keyword>
<dbReference type="GO" id="GO:0005737">
    <property type="term" value="C:cytoplasm"/>
    <property type="evidence" value="ECO:0007669"/>
    <property type="project" value="TreeGrafter"/>
</dbReference>
<dbReference type="PANTHER" id="PTHR12358:SF108">
    <property type="entry name" value="DAGKC DOMAIN-CONTAINING PROTEIN"/>
    <property type="match status" value="1"/>
</dbReference>
<feature type="transmembrane region" description="Helical" evidence="1">
    <location>
        <begin position="134"/>
        <end position="156"/>
    </location>
</feature>
<dbReference type="SUPFAM" id="SSF111331">
    <property type="entry name" value="NAD kinase/diacylglycerol kinase-like"/>
    <property type="match status" value="1"/>
</dbReference>
<dbReference type="OrthoDB" id="3853857at2759"/>
<dbReference type="InterPro" id="IPR017438">
    <property type="entry name" value="ATP-NAD_kinase_N"/>
</dbReference>
<reference evidence="2 3" key="1">
    <citation type="journal article" date="2019" name="Front. Genet.">
        <title>Whole-Genome Sequencing of the Opportunistic Yeast Pathogen Candida inconspicua Uncovers Its Hybrid Origin.</title>
        <authorList>
            <person name="Mixao V."/>
            <person name="Hansen A.P."/>
            <person name="Saus E."/>
            <person name="Boekhout T."/>
            <person name="Lass-Florl C."/>
            <person name="Gabaldon T."/>
        </authorList>
    </citation>
    <scope>NUCLEOTIDE SEQUENCE [LARGE SCALE GENOMIC DNA]</scope>
    <source>
        <strain evidence="2 3">CBS 180</strain>
    </source>
</reference>
<dbReference type="AlphaFoldDB" id="A0A4T0X209"/>
<dbReference type="GO" id="GO:0001727">
    <property type="term" value="F:lipid kinase activity"/>
    <property type="evidence" value="ECO:0007669"/>
    <property type="project" value="TreeGrafter"/>
</dbReference>
<organism evidence="2 3">
    <name type="scientific">Pichia inconspicua</name>
    <dbReference type="NCBI Taxonomy" id="52247"/>
    <lineage>
        <taxon>Eukaryota</taxon>
        <taxon>Fungi</taxon>
        <taxon>Dikarya</taxon>
        <taxon>Ascomycota</taxon>
        <taxon>Saccharomycotina</taxon>
        <taxon>Pichiomycetes</taxon>
        <taxon>Pichiales</taxon>
        <taxon>Pichiaceae</taxon>
        <taxon>Pichia</taxon>
    </lineage>
</organism>
<evidence type="ECO:0000313" key="2">
    <source>
        <dbReference type="EMBL" id="TID28816.1"/>
    </source>
</evidence>
<dbReference type="GO" id="GO:0016020">
    <property type="term" value="C:membrane"/>
    <property type="evidence" value="ECO:0007669"/>
    <property type="project" value="TreeGrafter"/>
</dbReference>
<dbReference type="PANTHER" id="PTHR12358">
    <property type="entry name" value="SPHINGOSINE KINASE"/>
    <property type="match status" value="1"/>
</dbReference>
<comment type="caution">
    <text evidence="2">The sequence shown here is derived from an EMBL/GenBank/DDBJ whole genome shotgun (WGS) entry which is preliminary data.</text>
</comment>
<evidence type="ECO:0008006" key="4">
    <source>
        <dbReference type="Google" id="ProtNLM"/>
    </source>
</evidence>
<keyword evidence="1" id="KW-0472">Membrane</keyword>
<keyword evidence="3" id="KW-1185">Reference proteome</keyword>
<dbReference type="EMBL" id="SELW01000370">
    <property type="protein sequence ID" value="TID28816.1"/>
    <property type="molecule type" value="Genomic_DNA"/>
</dbReference>
<feature type="transmembrane region" description="Helical" evidence="1">
    <location>
        <begin position="223"/>
        <end position="245"/>
    </location>
</feature>
<name>A0A4T0X209_9ASCO</name>
<evidence type="ECO:0000256" key="1">
    <source>
        <dbReference type="SAM" id="Phobius"/>
    </source>
</evidence>
<keyword evidence="1" id="KW-1133">Transmembrane helix</keyword>
<sequence>MSSIADSLLIRYASKKLLLYTKKTLFGPGDSIAIPTYQTKFLEPHNNEPISSEDYETVSVNQDTIKILSEFEIYIIDSVKSGKPKKNCFYEEVLKHIFTFIGLHNQTYLQTSSAESIGTFASLMKQKSSDSSKLLLLFLSGDTVIFEFINYFYYIYPSTESPPPTYILPFPHGTGNALANSIKLYTDLSSVQALLQFQPVHLPIYQLKTQNTFTSVNKSLSSLIFNPSILFLLVASWGLHSNLVYESDKPKMRTKYGAERFKIAAQSVLAENRIFKGCIQIDESHYATFNSKYNKWEFTAQQTYQNLSYCLLTSVSDLEKNFKISPDSKTSQDLLHLIAIPYVDSEKVMKLMYDAYNHGAHIKDSLVLYKPLKSLSLNIQSSDFDNFNIICLDGSSWQLSGTSRNLNFSVLQQSFLHILT</sequence>
<dbReference type="Gene3D" id="3.40.50.10330">
    <property type="entry name" value="Probable inorganic polyphosphate/atp-NAD kinase, domain 1"/>
    <property type="match status" value="1"/>
</dbReference>
<proteinExistence type="predicted"/>
<dbReference type="InterPro" id="IPR016064">
    <property type="entry name" value="NAD/diacylglycerol_kinase_sf"/>
</dbReference>